<gene>
    <name evidence="2" type="ORF">Mal4_41010</name>
</gene>
<dbReference type="InterPro" id="IPR027558">
    <property type="entry name" value="Pre_pil_HX9DG_C"/>
</dbReference>
<organism evidence="2 3">
    <name type="scientific">Maioricimonas rarisocia</name>
    <dbReference type="NCBI Taxonomy" id="2528026"/>
    <lineage>
        <taxon>Bacteria</taxon>
        <taxon>Pseudomonadati</taxon>
        <taxon>Planctomycetota</taxon>
        <taxon>Planctomycetia</taxon>
        <taxon>Planctomycetales</taxon>
        <taxon>Planctomycetaceae</taxon>
        <taxon>Maioricimonas</taxon>
    </lineage>
</organism>
<protein>
    <submittedName>
        <fullName evidence="2">Putative major pilin subunit</fullName>
    </submittedName>
</protein>
<name>A0A517ZB81_9PLAN</name>
<accession>A0A517ZB81</accession>
<dbReference type="PANTHER" id="PTHR30093:SF2">
    <property type="entry name" value="TYPE II SECRETION SYSTEM PROTEIN H"/>
    <property type="match status" value="1"/>
</dbReference>
<evidence type="ECO:0000313" key="3">
    <source>
        <dbReference type="Proteomes" id="UP000320496"/>
    </source>
</evidence>
<dbReference type="NCBIfam" id="TIGR04294">
    <property type="entry name" value="pre_pil_HX9DG"/>
    <property type="match status" value="1"/>
</dbReference>
<dbReference type="AlphaFoldDB" id="A0A517ZB81"/>
<dbReference type="SUPFAM" id="SSF54523">
    <property type="entry name" value="Pili subunits"/>
    <property type="match status" value="1"/>
</dbReference>
<dbReference type="InterPro" id="IPR045584">
    <property type="entry name" value="Pilin-like"/>
</dbReference>
<feature type="domain" description="DUF1559" evidence="1">
    <location>
        <begin position="31"/>
        <end position="347"/>
    </location>
</feature>
<keyword evidence="3" id="KW-1185">Reference proteome</keyword>
<dbReference type="OrthoDB" id="236690at2"/>
<dbReference type="Proteomes" id="UP000320496">
    <property type="component" value="Chromosome"/>
</dbReference>
<evidence type="ECO:0000259" key="1">
    <source>
        <dbReference type="Pfam" id="PF07596"/>
    </source>
</evidence>
<proteinExistence type="predicted"/>
<dbReference type="PANTHER" id="PTHR30093">
    <property type="entry name" value="GENERAL SECRETION PATHWAY PROTEIN G"/>
    <property type="match status" value="1"/>
</dbReference>
<dbReference type="Pfam" id="PF07596">
    <property type="entry name" value="SBP_bac_10"/>
    <property type="match status" value="1"/>
</dbReference>
<dbReference type="NCBIfam" id="TIGR02532">
    <property type="entry name" value="IV_pilin_GFxxxE"/>
    <property type="match status" value="1"/>
</dbReference>
<dbReference type="KEGG" id="mri:Mal4_41010"/>
<evidence type="ECO:0000313" key="2">
    <source>
        <dbReference type="EMBL" id="QDU39754.1"/>
    </source>
</evidence>
<dbReference type="InterPro" id="IPR012902">
    <property type="entry name" value="N_methyl_site"/>
</dbReference>
<dbReference type="EMBL" id="CP036275">
    <property type="protein sequence ID" value="QDU39754.1"/>
    <property type="molecule type" value="Genomic_DNA"/>
</dbReference>
<sequence length="365" mass="39662">MKRRNGFTLIELLVVIAIIAILVSLLLPAVQQAREAARRTQCRSNLKQITLAMHNYHDVHTTTPLHMHRAAHDYGGNGSSGNLSWYFGLLPYIDQANVFGNLPAMVTGAGYSWNGIVNNNTPLGQMARVQVPTFLCPTESGVNSIVPGLANFSYVANAGPPRHLALPDGRTSTRSRGIISHSRMASSGPGTTNCTGSWLAGSNNSVRFRDIVDGLSNTAAISESLVNDGSGDHRDRRRNLYYTGAALIQNPGTPIEQVVTNGLTNHVNWSDWSQYKGSSWLYTSSWEKHLYNHVFPPNTISIPGYNTDWFRCSEADGAITPSSDHVGGVQLSMMDGSVRFINNSIDLHVWWAVGTANAGDKTGAL</sequence>
<reference evidence="2 3" key="1">
    <citation type="submission" date="2019-02" db="EMBL/GenBank/DDBJ databases">
        <title>Deep-cultivation of Planctomycetes and their phenomic and genomic characterization uncovers novel biology.</title>
        <authorList>
            <person name="Wiegand S."/>
            <person name="Jogler M."/>
            <person name="Boedeker C."/>
            <person name="Pinto D."/>
            <person name="Vollmers J."/>
            <person name="Rivas-Marin E."/>
            <person name="Kohn T."/>
            <person name="Peeters S.H."/>
            <person name="Heuer A."/>
            <person name="Rast P."/>
            <person name="Oberbeckmann S."/>
            <person name="Bunk B."/>
            <person name="Jeske O."/>
            <person name="Meyerdierks A."/>
            <person name="Storesund J.E."/>
            <person name="Kallscheuer N."/>
            <person name="Luecker S."/>
            <person name="Lage O.M."/>
            <person name="Pohl T."/>
            <person name="Merkel B.J."/>
            <person name="Hornburger P."/>
            <person name="Mueller R.-W."/>
            <person name="Bruemmer F."/>
            <person name="Labrenz M."/>
            <person name="Spormann A.M."/>
            <person name="Op den Camp H."/>
            <person name="Overmann J."/>
            <person name="Amann R."/>
            <person name="Jetten M.S.M."/>
            <person name="Mascher T."/>
            <person name="Medema M.H."/>
            <person name="Devos D.P."/>
            <person name="Kaster A.-K."/>
            <person name="Ovreas L."/>
            <person name="Rohde M."/>
            <person name="Galperin M.Y."/>
            <person name="Jogler C."/>
        </authorList>
    </citation>
    <scope>NUCLEOTIDE SEQUENCE [LARGE SCALE GENOMIC DNA]</scope>
    <source>
        <strain evidence="2 3">Mal4</strain>
    </source>
</reference>
<dbReference type="Gene3D" id="3.30.700.10">
    <property type="entry name" value="Glycoprotein, Type 4 Pilin"/>
    <property type="match status" value="1"/>
</dbReference>
<dbReference type="RefSeq" id="WP_145370906.1">
    <property type="nucleotide sequence ID" value="NZ_CP036275.1"/>
</dbReference>
<dbReference type="InterPro" id="IPR011453">
    <property type="entry name" value="DUF1559"/>
</dbReference>
<dbReference type="Pfam" id="PF07963">
    <property type="entry name" value="N_methyl"/>
    <property type="match status" value="1"/>
</dbReference>